<dbReference type="SUPFAM" id="SSF52540">
    <property type="entry name" value="P-loop containing nucleoside triphosphate hydrolases"/>
    <property type="match status" value="1"/>
</dbReference>
<gene>
    <name evidence="2" type="ORF">AUCHE_05_00820</name>
</gene>
<dbReference type="EMBL" id="BAGZ01000005">
    <property type="protein sequence ID" value="GAB77178.1"/>
    <property type="molecule type" value="Genomic_DNA"/>
</dbReference>
<dbReference type="Gene3D" id="3.40.50.300">
    <property type="entry name" value="P-loop containing nucleotide triphosphate hydrolases"/>
    <property type="match status" value="1"/>
</dbReference>
<dbReference type="InterPro" id="IPR027417">
    <property type="entry name" value="P-loop_NTPase"/>
</dbReference>
<evidence type="ECO:0000259" key="1">
    <source>
        <dbReference type="Pfam" id="PF13191"/>
    </source>
</evidence>
<proteinExistence type="predicted"/>
<comment type="caution">
    <text evidence="2">The sequence shown here is derived from an EMBL/GenBank/DDBJ whole genome shotgun (WGS) entry which is preliminary data.</text>
</comment>
<dbReference type="eggNOG" id="COG1672">
    <property type="taxonomic scope" value="Bacteria"/>
</dbReference>
<name>K6V4T4_9MICO</name>
<sequence length="375" mass="41573">MGMARNPFAPTFGASPHILIGRDQILDEIRDTFEDGPQSPTRTVLFVGARGTGKTVMLNAYEDLAASLGWLVVRETASKGLLERLTRDHLPRLLTEHSERPRGRLTQLSVSTPFGGGGGTVADRFPAESTLRSQVMELTDILRPRETGLMVTVDEVQSADREELRKLGELVQVARREQRDLAFAAAGLRWAVEDLLNDDVVTFLRRAERYSLGEVPIPEVAEAFVQTFGDAGRHIDEKDASRAARATYGYPFLVQLVGHRIWLRNPQAEQVTHADVVDGIEQATQRLGTLVHEPAVAKLSDIDKAYLRAMAKDGEGPSRTGDIAARMQVSAQYAGVYRDRLITNGTIEPAGYGLVRFSVPYLGSYLRRRDRNRSH</sequence>
<protein>
    <recommendedName>
        <fullName evidence="1">Orc1-like AAA ATPase domain-containing protein</fullName>
    </recommendedName>
</protein>
<evidence type="ECO:0000313" key="3">
    <source>
        <dbReference type="Proteomes" id="UP000008495"/>
    </source>
</evidence>
<dbReference type="Proteomes" id="UP000008495">
    <property type="component" value="Unassembled WGS sequence"/>
</dbReference>
<feature type="domain" description="Orc1-like AAA ATPase" evidence="1">
    <location>
        <begin position="19"/>
        <end position="176"/>
    </location>
</feature>
<dbReference type="Pfam" id="PF13191">
    <property type="entry name" value="AAA_16"/>
    <property type="match status" value="1"/>
</dbReference>
<dbReference type="AlphaFoldDB" id="K6V4T4"/>
<organism evidence="2 3">
    <name type="scientific">Austwickia chelonae NBRC 105200</name>
    <dbReference type="NCBI Taxonomy" id="1184607"/>
    <lineage>
        <taxon>Bacteria</taxon>
        <taxon>Bacillati</taxon>
        <taxon>Actinomycetota</taxon>
        <taxon>Actinomycetes</taxon>
        <taxon>Micrococcales</taxon>
        <taxon>Dermatophilaceae</taxon>
        <taxon>Austwickia</taxon>
    </lineage>
</organism>
<dbReference type="STRING" id="100225.SAMN05421595_0993"/>
<reference evidence="2 3" key="1">
    <citation type="submission" date="2012-08" db="EMBL/GenBank/DDBJ databases">
        <title>Whole genome shotgun sequence of Austwickia chelonae NBRC 105200.</title>
        <authorList>
            <person name="Yoshida I."/>
            <person name="Hosoyama A."/>
            <person name="Tsuchikane K."/>
            <person name="Katsumata H."/>
            <person name="Ando Y."/>
            <person name="Ohji S."/>
            <person name="Hamada M."/>
            <person name="Tamura T."/>
            <person name="Yamazoe A."/>
            <person name="Yamazaki S."/>
            <person name="Fujita N."/>
        </authorList>
    </citation>
    <scope>NUCLEOTIDE SEQUENCE [LARGE SCALE GENOMIC DNA]</scope>
    <source>
        <strain evidence="2 3">NBRC 105200</strain>
    </source>
</reference>
<dbReference type="InterPro" id="IPR041664">
    <property type="entry name" value="AAA_16"/>
</dbReference>
<accession>K6V4T4</accession>
<keyword evidence="3" id="KW-1185">Reference proteome</keyword>
<evidence type="ECO:0000313" key="2">
    <source>
        <dbReference type="EMBL" id="GAB77178.1"/>
    </source>
</evidence>